<dbReference type="PANTHER" id="PTHR19328:SF13">
    <property type="entry name" value="HIPL1 PROTEIN"/>
    <property type="match status" value="1"/>
</dbReference>
<organism evidence="3 4">
    <name type="scientific">Eiseniibacteriota bacterium</name>
    <dbReference type="NCBI Taxonomy" id="2212470"/>
    <lineage>
        <taxon>Bacteria</taxon>
        <taxon>Candidatus Eiseniibacteriota</taxon>
    </lineage>
</organism>
<evidence type="ECO:0000313" key="3">
    <source>
        <dbReference type="EMBL" id="MBI5169275.1"/>
    </source>
</evidence>
<dbReference type="EMBL" id="JACRIW010000048">
    <property type="protein sequence ID" value="MBI5169275.1"/>
    <property type="molecule type" value="Genomic_DNA"/>
</dbReference>
<dbReference type="PANTHER" id="PTHR19328">
    <property type="entry name" value="HEDGEHOG-INTERACTING PROTEIN"/>
    <property type="match status" value="1"/>
</dbReference>
<dbReference type="Gene3D" id="2.60.40.10">
    <property type="entry name" value="Immunoglobulins"/>
    <property type="match status" value="2"/>
</dbReference>
<feature type="domain" description="PKD" evidence="2">
    <location>
        <begin position="467"/>
        <end position="548"/>
    </location>
</feature>
<evidence type="ECO:0000256" key="1">
    <source>
        <dbReference type="SAM" id="SignalP"/>
    </source>
</evidence>
<feature type="chain" id="PRO_5038131840" evidence="1">
    <location>
        <begin position="25"/>
        <end position="1476"/>
    </location>
</feature>
<dbReference type="SUPFAM" id="SSF49299">
    <property type="entry name" value="PKD domain"/>
    <property type="match status" value="1"/>
</dbReference>
<dbReference type="InterPro" id="IPR000601">
    <property type="entry name" value="PKD_dom"/>
</dbReference>
<dbReference type="Pfam" id="PF17957">
    <property type="entry name" value="Big_7"/>
    <property type="match status" value="1"/>
</dbReference>
<dbReference type="Gene3D" id="2.60.40.4070">
    <property type="match status" value="1"/>
</dbReference>
<dbReference type="InterPro" id="IPR013783">
    <property type="entry name" value="Ig-like_fold"/>
</dbReference>
<sequence length="1476" mass="156933">MPLWLRRALVLLAGFALVTFGVRAAQALTVPSGFTVENMVPGTTFTVPTAVTFLPDGRYLVAEKGGKVRMVVNNVTRATAVVDLSNEVLDLNDRGLLDVAVDPNYFVNHFIYVLYTVDPDTNGVDTDVPSFARLTRYRMNVSGDTNVVTPSTRTILFGTDWRHGPLIATGSHTIGSLRWGRDGSLLVSVGEGANFQYADNGGLYPSAFGPTKTDPNEDIGAYRSQDITSLCGKILRINPANGHGYASNPYSDGDLMSVRSRVYAYGLRNPFRFTVKPGTGSVDTTAGNPGVLCLGDVGWDTYEELNVVSAPGQNFGWPCREGMLAQAIYPLVQPSHNGCSSTGTSTNPATFTNPVAAWHHSTQNLSSPPNFIGNASVGGAFYPDTLYPAAYRNRYFFADYAAQWIKVATFDANNALLSIQDFGTAMDMPVCVVRHPSDGCLWYVSISTGQIRRIRYTGGGGGGNNPPVAAATASPTAGLVPLDVSFSSAGTYDPDGNTLTYAWSFGDGGVSSQPNPLHTYQIAGNYTAALTVNDGQGGSSLATVPITVGATSSFPTSAVLDDFNRANGSLGALWLDDAAGLSINSNTMRQISLSATTVYNGGTYGPDQECFLTLQAVTPNATELDLMLKLQGTTWSSGHIEVRYEPTLSKITVSTYHPTQGWATRGVINSASFGAGDQFGARAFANGTVEVYKSGILLGTVSVTGWPYYANGGRLGLTLTGNSSSIFDDFGGGNWNPVDTAPSVNVTSPNGGEAWTGGSSHAITWTASDNIGVTSVDVDYKESAGGRWIPLALDLSNTGSFTWPVHNTPSTGARVRVRAHDTAGNVGADSSNADFTIVRTPGGKAPTTLRDFQLPGSQPLSAGTFSNSSNCTSCHGGYDANVEPGHGFKGTMMAHAGRDPIFYACLAVAEQDAPSSGDLCLRCHVPMAWLSGKSQPTNGASIDASNRDGVSCDFCHRMVDPIYQPGVSPPEDQALLGAMFPAHVPVTRGTGQYVVDPNTRRRGPFSDPVTPHSWLQSAFHSKSEICATCHDVSNPVFVRRGERRYEPAPFDAAPDSMHASVLMPLERTYSEWLNSAFPQGVYAPEFAGNAPGGIVSSCQDCHMRKVTGKGANAPDVPVRNNLPLHDFTGGNAWMGGVIQTLYPGETDAAAIASGASRATAMLQAAATVRATVTAAGDSFLATVKVTNHTGHKLPTGYPEGRRMWISVTARDANGQVVYQSAPYDTATGVLAHDGSARVYEMHLGISSRLASTLGMSAGPSFHFTLNDSVYKDNRIPPAGFTNAAFHAFGGMPVDPEVPGTRYADGQNFDLATYALPSTARSVSATLWYQSSSKEYVEFLRDENVTNTAGTAFHAAWAANRKSPPVLMARDSLVFDVLDTPRPAVPKQASLRAISNPFRGSLQVALALPVEQDVTLEIVDVTGRIVVRQPRGRLAAGEHRLFWDGRDATGRDVGAGVFWAVVPTDRTRLVQRLVRLR</sequence>
<gene>
    <name evidence="3" type="ORF">HZA61_07290</name>
</gene>
<protein>
    <submittedName>
        <fullName evidence="3">PQQ-dependent sugar dehydrogenase</fullName>
    </submittedName>
</protein>
<comment type="caution">
    <text evidence="3">The sequence shown here is derived from an EMBL/GenBank/DDBJ whole genome shotgun (WGS) entry which is preliminary data.</text>
</comment>
<reference evidence="3" key="1">
    <citation type="submission" date="2020-07" db="EMBL/GenBank/DDBJ databases">
        <title>Huge and variable diversity of episymbiotic CPR bacteria and DPANN archaea in groundwater ecosystems.</title>
        <authorList>
            <person name="He C.Y."/>
            <person name="Keren R."/>
            <person name="Whittaker M."/>
            <person name="Farag I.F."/>
            <person name="Doudna J."/>
            <person name="Cate J.H.D."/>
            <person name="Banfield J.F."/>
        </authorList>
    </citation>
    <scope>NUCLEOTIDE SEQUENCE</scope>
    <source>
        <strain evidence="3">NC_groundwater_1813_Pr3_B-0.1um_71_17</strain>
    </source>
</reference>
<keyword evidence="1" id="KW-0732">Signal</keyword>
<dbReference type="PROSITE" id="PS50093">
    <property type="entry name" value="PKD"/>
    <property type="match status" value="1"/>
</dbReference>
<dbReference type="InterPro" id="IPR012938">
    <property type="entry name" value="Glc/Sorbosone_DH"/>
</dbReference>
<dbReference type="InterPro" id="IPR035986">
    <property type="entry name" value="PKD_dom_sf"/>
</dbReference>
<evidence type="ECO:0000313" key="4">
    <source>
        <dbReference type="Proteomes" id="UP000696931"/>
    </source>
</evidence>
<dbReference type="InterPro" id="IPR011041">
    <property type="entry name" value="Quinoprot_gluc/sorb_DH_b-prop"/>
</dbReference>
<dbReference type="SUPFAM" id="SSF50952">
    <property type="entry name" value="Soluble quinoprotein glucose dehydrogenase"/>
    <property type="match status" value="1"/>
</dbReference>
<dbReference type="CDD" id="cd00146">
    <property type="entry name" value="PKD"/>
    <property type="match status" value="1"/>
</dbReference>
<evidence type="ECO:0000259" key="2">
    <source>
        <dbReference type="PROSITE" id="PS50093"/>
    </source>
</evidence>
<dbReference type="InterPro" id="IPR036280">
    <property type="entry name" value="Multihaem_cyt_sf"/>
</dbReference>
<dbReference type="SUPFAM" id="SSF48695">
    <property type="entry name" value="Multiheme cytochromes"/>
    <property type="match status" value="1"/>
</dbReference>
<dbReference type="InterPro" id="IPR022409">
    <property type="entry name" value="PKD/Chitinase_dom"/>
</dbReference>
<dbReference type="Pfam" id="PF07995">
    <property type="entry name" value="GSDH"/>
    <property type="match status" value="1"/>
</dbReference>
<dbReference type="Gene3D" id="2.120.10.30">
    <property type="entry name" value="TolB, C-terminal domain"/>
    <property type="match status" value="1"/>
</dbReference>
<name>A0A933SCP2_UNCEI</name>
<proteinExistence type="predicted"/>
<dbReference type="InterPro" id="IPR011042">
    <property type="entry name" value="6-blade_b-propeller_TolB-like"/>
</dbReference>
<dbReference type="Pfam" id="PF18911">
    <property type="entry name" value="PKD_4"/>
    <property type="match status" value="1"/>
</dbReference>
<accession>A0A933SCP2</accession>
<feature type="signal peptide" evidence="1">
    <location>
        <begin position="1"/>
        <end position="24"/>
    </location>
</feature>
<dbReference type="Proteomes" id="UP000696931">
    <property type="component" value="Unassembled WGS sequence"/>
</dbReference>
<dbReference type="SMART" id="SM00089">
    <property type="entry name" value="PKD"/>
    <property type="match status" value="1"/>
</dbReference>
<dbReference type="Gene3D" id="1.10.1130.10">
    <property type="entry name" value="Flavocytochrome C3, Chain A"/>
    <property type="match status" value="1"/>
</dbReference>